<protein>
    <recommendedName>
        <fullName evidence="6">Cytochrome P450</fullName>
    </recommendedName>
</protein>
<dbReference type="PRINTS" id="PR00463">
    <property type="entry name" value="EP450I"/>
</dbReference>
<keyword evidence="2" id="KW-0479">Metal-binding</keyword>
<evidence type="ECO:0000313" key="5">
    <source>
        <dbReference type="Proteomes" id="UP001419268"/>
    </source>
</evidence>
<evidence type="ECO:0008006" key="6">
    <source>
        <dbReference type="Google" id="ProtNLM"/>
    </source>
</evidence>
<keyword evidence="5" id="KW-1185">Reference proteome</keyword>
<name>A0AAP0IR39_9MAGN</name>
<dbReference type="GO" id="GO:0044550">
    <property type="term" value="P:secondary metabolite biosynthetic process"/>
    <property type="evidence" value="ECO:0007669"/>
    <property type="project" value="UniProtKB-ARBA"/>
</dbReference>
<gene>
    <name evidence="4" type="ORF">Scep_017978</name>
</gene>
<comment type="caution">
    <text evidence="4">The sequence shown here is derived from an EMBL/GenBank/DDBJ whole genome shotgun (WGS) entry which is preliminary data.</text>
</comment>
<proteinExistence type="inferred from homology"/>
<dbReference type="Proteomes" id="UP001419268">
    <property type="component" value="Unassembled WGS sequence"/>
</dbReference>
<dbReference type="PANTHER" id="PTHR47955">
    <property type="entry name" value="CYTOCHROME P450 FAMILY 71 PROTEIN"/>
    <property type="match status" value="1"/>
</dbReference>
<dbReference type="Pfam" id="PF00067">
    <property type="entry name" value="p450"/>
    <property type="match status" value="1"/>
</dbReference>
<comment type="similarity">
    <text evidence="1">Belongs to the cytochrome P450 family.</text>
</comment>
<dbReference type="InterPro" id="IPR036396">
    <property type="entry name" value="Cyt_P450_sf"/>
</dbReference>
<reference evidence="4 5" key="1">
    <citation type="submission" date="2024-01" db="EMBL/GenBank/DDBJ databases">
        <title>Genome assemblies of Stephania.</title>
        <authorList>
            <person name="Yang L."/>
        </authorList>
    </citation>
    <scope>NUCLEOTIDE SEQUENCE [LARGE SCALE GENOMIC DNA]</scope>
    <source>
        <strain evidence="4">JXDWG</strain>
        <tissue evidence="4">Leaf</tissue>
    </source>
</reference>
<evidence type="ECO:0000256" key="2">
    <source>
        <dbReference type="ARBA" id="ARBA00022723"/>
    </source>
</evidence>
<dbReference type="GO" id="GO:0016705">
    <property type="term" value="F:oxidoreductase activity, acting on paired donors, with incorporation or reduction of molecular oxygen"/>
    <property type="evidence" value="ECO:0007669"/>
    <property type="project" value="InterPro"/>
</dbReference>
<dbReference type="GO" id="GO:0004497">
    <property type="term" value="F:monooxygenase activity"/>
    <property type="evidence" value="ECO:0007669"/>
    <property type="project" value="InterPro"/>
</dbReference>
<keyword evidence="3" id="KW-0408">Iron</keyword>
<dbReference type="PANTHER" id="PTHR47955:SF18">
    <property type="entry name" value="CYTOCHROME P450 71A1-LIKE"/>
    <property type="match status" value="1"/>
</dbReference>
<evidence type="ECO:0000313" key="4">
    <source>
        <dbReference type="EMBL" id="KAK9119885.1"/>
    </source>
</evidence>
<dbReference type="EMBL" id="JBBNAG010000007">
    <property type="protein sequence ID" value="KAK9119885.1"/>
    <property type="molecule type" value="Genomic_DNA"/>
</dbReference>
<accession>A0AAP0IR39</accession>
<sequence length="314" mass="36062">MRFRLPIIGNLHQLGRCTHRYFQDLSQKYGPVMLLYFGSAPVIFVSSREIAREVMKTNDTIFAHRSVTRASKKFFYGPSNIAFTSYGEYRRQLKKICYVKFLSGKKVESFRFGREETIGMMVETIFQACSTGTPINMAELALNMSQDIISRCILGRDYGEDNEKRLHEIARNVSVLLGAFSFQDFYPGFGWLDYVTGLVSRLNKTANELDAHIDEVVEQHIEKKKLGETDRQRYESSDSETFRYGLNKQISVFQRDSSTKLLIMNDKASSSCLLALDDEHAQDDILQLLRLSMLLPSSYIGLIGSYPMKQKQRL</sequence>
<dbReference type="Gene3D" id="1.10.630.10">
    <property type="entry name" value="Cytochrome P450"/>
    <property type="match status" value="1"/>
</dbReference>
<dbReference type="SUPFAM" id="SSF48264">
    <property type="entry name" value="Cytochrome P450"/>
    <property type="match status" value="1"/>
</dbReference>
<dbReference type="GO" id="GO:0005506">
    <property type="term" value="F:iron ion binding"/>
    <property type="evidence" value="ECO:0007669"/>
    <property type="project" value="InterPro"/>
</dbReference>
<evidence type="ECO:0000256" key="1">
    <source>
        <dbReference type="ARBA" id="ARBA00010617"/>
    </source>
</evidence>
<dbReference type="GO" id="GO:0020037">
    <property type="term" value="F:heme binding"/>
    <property type="evidence" value="ECO:0007669"/>
    <property type="project" value="InterPro"/>
</dbReference>
<evidence type="ECO:0000256" key="3">
    <source>
        <dbReference type="ARBA" id="ARBA00023004"/>
    </source>
</evidence>
<dbReference type="InterPro" id="IPR001128">
    <property type="entry name" value="Cyt_P450"/>
</dbReference>
<dbReference type="InterPro" id="IPR002401">
    <property type="entry name" value="Cyt_P450_E_grp-I"/>
</dbReference>
<organism evidence="4 5">
    <name type="scientific">Stephania cephalantha</name>
    <dbReference type="NCBI Taxonomy" id="152367"/>
    <lineage>
        <taxon>Eukaryota</taxon>
        <taxon>Viridiplantae</taxon>
        <taxon>Streptophyta</taxon>
        <taxon>Embryophyta</taxon>
        <taxon>Tracheophyta</taxon>
        <taxon>Spermatophyta</taxon>
        <taxon>Magnoliopsida</taxon>
        <taxon>Ranunculales</taxon>
        <taxon>Menispermaceae</taxon>
        <taxon>Menispermoideae</taxon>
        <taxon>Cissampelideae</taxon>
        <taxon>Stephania</taxon>
    </lineage>
</organism>
<dbReference type="AlphaFoldDB" id="A0AAP0IR39"/>